<keyword evidence="1" id="KW-1133">Transmembrane helix</keyword>
<reference evidence="2 3" key="1">
    <citation type="submission" date="2018-03" db="EMBL/GenBank/DDBJ databases">
        <title>Aquarubrobacter algicola gen. nov., sp. nov., a novel actinobacterium isolated from shallow eutrophic lake during the end of cyanobacterial harmful algal blooms.</title>
        <authorList>
            <person name="Chun S.J."/>
        </authorList>
    </citation>
    <scope>NUCLEOTIDE SEQUENCE [LARGE SCALE GENOMIC DNA]</scope>
    <source>
        <strain evidence="2 3">Seoho-28</strain>
    </source>
</reference>
<feature type="transmembrane region" description="Helical" evidence="1">
    <location>
        <begin position="350"/>
        <end position="367"/>
    </location>
</feature>
<proteinExistence type="predicted"/>
<sequence>MGRWRRRLLLFAVLLGAYGATLALSTGGRDERTDDEAHVLLVAESIVSDGDVDLRDEYRARAWRAFTDGPVEPAGTLTNGRLHEPYGIALGALVAPAYALGGALGAELLLAALLAVAFVVAAGVARRLVPDPWPTGLTLAVGLSPPALLAAGTVAPATPAALLLIAAVALALRVRDRPRLAPTAGCAALVALLPWLAIGLLLPALVVALALARWLRRRSRGLVGFTALEVVLTSGVFFVAVNDRLFGGAVPDAARAAGAPPVGVWDLEQAGELLRAPVLALVLVAAGLLVRSRRERLAVALPEQLDVEIAVTLLLLVVAACVLQPVAALPVAAALAAWSARRVPRTTRGLVALTAVGSVWLLAAGPLT</sequence>
<evidence type="ECO:0000256" key="1">
    <source>
        <dbReference type="SAM" id="Phobius"/>
    </source>
</evidence>
<keyword evidence="1" id="KW-0812">Transmembrane</keyword>
<evidence type="ECO:0000313" key="3">
    <source>
        <dbReference type="Proteomes" id="UP000240739"/>
    </source>
</evidence>
<evidence type="ECO:0000313" key="2">
    <source>
        <dbReference type="EMBL" id="PTL60506.1"/>
    </source>
</evidence>
<organism evidence="2 3">
    <name type="scientific">Paraconexibacter algicola</name>
    <dbReference type="NCBI Taxonomy" id="2133960"/>
    <lineage>
        <taxon>Bacteria</taxon>
        <taxon>Bacillati</taxon>
        <taxon>Actinomycetota</taxon>
        <taxon>Thermoleophilia</taxon>
        <taxon>Solirubrobacterales</taxon>
        <taxon>Paraconexibacteraceae</taxon>
        <taxon>Paraconexibacter</taxon>
    </lineage>
</organism>
<feature type="transmembrane region" description="Helical" evidence="1">
    <location>
        <begin position="221"/>
        <end position="241"/>
    </location>
</feature>
<dbReference type="Proteomes" id="UP000240739">
    <property type="component" value="Unassembled WGS sequence"/>
</dbReference>
<dbReference type="EMBL" id="PYYB01000001">
    <property type="protein sequence ID" value="PTL60506.1"/>
    <property type="molecule type" value="Genomic_DNA"/>
</dbReference>
<feature type="transmembrane region" description="Helical" evidence="1">
    <location>
        <begin position="108"/>
        <end position="129"/>
    </location>
</feature>
<feature type="transmembrane region" description="Helical" evidence="1">
    <location>
        <begin position="273"/>
        <end position="290"/>
    </location>
</feature>
<feature type="transmembrane region" description="Helical" evidence="1">
    <location>
        <begin position="310"/>
        <end position="338"/>
    </location>
</feature>
<keyword evidence="1" id="KW-0472">Membrane</keyword>
<feature type="transmembrane region" description="Helical" evidence="1">
    <location>
        <begin position="184"/>
        <end position="215"/>
    </location>
</feature>
<dbReference type="AlphaFoldDB" id="A0A2T4UMM6"/>
<name>A0A2T4UMM6_9ACTN</name>
<accession>A0A2T4UMM6</accession>
<feature type="transmembrane region" description="Helical" evidence="1">
    <location>
        <begin position="149"/>
        <end position="172"/>
    </location>
</feature>
<protein>
    <recommendedName>
        <fullName evidence="4">Glycosyltransferase RgtA/B/C/D-like domain-containing protein</fullName>
    </recommendedName>
</protein>
<evidence type="ECO:0008006" key="4">
    <source>
        <dbReference type="Google" id="ProtNLM"/>
    </source>
</evidence>
<comment type="caution">
    <text evidence="2">The sequence shown here is derived from an EMBL/GenBank/DDBJ whole genome shotgun (WGS) entry which is preliminary data.</text>
</comment>
<keyword evidence="3" id="KW-1185">Reference proteome</keyword>
<dbReference type="OrthoDB" id="5242492at2"/>
<dbReference type="RefSeq" id="WP_107569194.1">
    <property type="nucleotide sequence ID" value="NZ_PYYB01000001.1"/>
</dbReference>
<gene>
    <name evidence="2" type="ORF">C7Y72_13085</name>
</gene>